<keyword evidence="1" id="KW-0812">Transmembrane</keyword>
<dbReference type="EMBL" id="BASZ01000005">
    <property type="protein sequence ID" value="GAD49411.1"/>
    <property type="molecule type" value="Genomic_DNA"/>
</dbReference>
<comment type="caution">
    <text evidence="2">The sequence shown here is derived from an EMBL/GenBank/DDBJ whole genome shotgun (WGS) entry which is preliminary data.</text>
</comment>
<feature type="transmembrane region" description="Helical" evidence="1">
    <location>
        <begin position="42"/>
        <end position="62"/>
    </location>
</feature>
<protein>
    <submittedName>
        <fullName evidence="2">Uncharacterized protein</fullName>
    </submittedName>
</protein>
<gene>
    <name evidence="2" type="ORF">NT2_05_03320</name>
</gene>
<proteinExistence type="predicted"/>
<dbReference type="Proteomes" id="UP000016568">
    <property type="component" value="Unassembled WGS sequence"/>
</dbReference>
<dbReference type="AlphaFoldDB" id="U2Y873"/>
<accession>U2Y873</accession>
<keyword evidence="1" id="KW-1133">Transmembrane helix</keyword>
<evidence type="ECO:0000313" key="3">
    <source>
        <dbReference type="Proteomes" id="UP000016568"/>
    </source>
</evidence>
<keyword evidence="3" id="KW-1185">Reference proteome</keyword>
<feature type="transmembrane region" description="Helical" evidence="1">
    <location>
        <begin position="12"/>
        <end position="36"/>
    </location>
</feature>
<dbReference type="RefSeq" id="WP_021690317.1">
    <property type="nucleotide sequence ID" value="NZ_BASZ01000005.1"/>
</dbReference>
<reference evidence="2 3" key="1">
    <citation type="submission" date="2013-09" db="EMBL/GenBank/DDBJ databases">
        <title>Whole genome shotgun sequence of Novosphingobium tardaugens NBRC 16725.</title>
        <authorList>
            <person name="Isaki S."/>
            <person name="Hosoyama A."/>
            <person name="Tsuchikane K."/>
            <person name="Katsumata H."/>
            <person name="Ando Y."/>
            <person name="Yamazaki S."/>
            <person name="Fujita N."/>
        </authorList>
    </citation>
    <scope>NUCLEOTIDE SEQUENCE [LARGE SCALE GENOMIC DNA]</scope>
    <source>
        <strain evidence="2 3">NBRC 16725</strain>
    </source>
</reference>
<dbReference type="OrthoDB" id="7410112at2"/>
<organism evidence="2 3">
    <name type="scientific">Caenibius tardaugens NBRC 16725</name>
    <dbReference type="NCBI Taxonomy" id="1219035"/>
    <lineage>
        <taxon>Bacteria</taxon>
        <taxon>Pseudomonadati</taxon>
        <taxon>Pseudomonadota</taxon>
        <taxon>Alphaproteobacteria</taxon>
        <taxon>Sphingomonadales</taxon>
        <taxon>Erythrobacteraceae</taxon>
        <taxon>Caenibius</taxon>
    </lineage>
</organism>
<evidence type="ECO:0000256" key="1">
    <source>
        <dbReference type="SAM" id="Phobius"/>
    </source>
</evidence>
<dbReference type="eggNOG" id="ENOG503187Z">
    <property type="taxonomic scope" value="Bacteria"/>
</dbReference>
<name>U2Y873_9SPHN</name>
<keyword evidence="1" id="KW-0472">Membrane</keyword>
<dbReference type="KEGG" id="ntd:EGO55_12910"/>
<sequence>MTDDNQARTRFLIIQLMRLGGVALVVFSLLVINHALPFPEIVGWPLLVIGLIEIFLIPRILARMWRTPL</sequence>
<evidence type="ECO:0000313" key="2">
    <source>
        <dbReference type="EMBL" id="GAD49411.1"/>
    </source>
</evidence>